<protein>
    <submittedName>
        <fullName evidence="1">Uncharacterized protein</fullName>
    </submittedName>
</protein>
<accession>A0A0E9S6S4</accession>
<proteinExistence type="predicted"/>
<reference evidence="1" key="1">
    <citation type="submission" date="2014-11" db="EMBL/GenBank/DDBJ databases">
        <authorList>
            <person name="Amaro Gonzalez C."/>
        </authorList>
    </citation>
    <scope>NUCLEOTIDE SEQUENCE</scope>
</reference>
<dbReference type="EMBL" id="GBXM01072354">
    <property type="protein sequence ID" value="JAH36223.1"/>
    <property type="molecule type" value="Transcribed_RNA"/>
</dbReference>
<name>A0A0E9S6S4_ANGAN</name>
<reference evidence="1" key="2">
    <citation type="journal article" date="2015" name="Fish Shellfish Immunol.">
        <title>Early steps in the European eel (Anguilla anguilla)-Vibrio vulnificus interaction in the gills: Role of the RtxA13 toxin.</title>
        <authorList>
            <person name="Callol A."/>
            <person name="Pajuelo D."/>
            <person name="Ebbesson L."/>
            <person name="Teles M."/>
            <person name="MacKenzie S."/>
            <person name="Amaro C."/>
        </authorList>
    </citation>
    <scope>NUCLEOTIDE SEQUENCE</scope>
</reference>
<evidence type="ECO:0000313" key="1">
    <source>
        <dbReference type="EMBL" id="JAH36223.1"/>
    </source>
</evidence>
<organism evidence="1">
    <name type="scientific">Anguilla anguilla</name>
    <name type="common">European freshwater eel</name>
    <name type="synonym">Muraena anguilla</name>
    <dbReference type="NCBI Taxonomy" id="7936"/>
    <lineage>
        <taxon>Eukaryota</taxon>
        <taxon>Metazoa</taxon>
        <taxon>Chordata</taxon>
        <taxon>Craniata</taxon>
        <taxon>Vertebrata</taxon>
        <taxon>Euteleostomi</taxon>
        <taxon>Actinopterygii</taxon>
        <taxon>Neopterygii</taxon>
        <taxon>Teleostei</taxon>
        <taxon>Anguilliformes</taxon>
        <taxon>Anguillidae</taxon>
        <taxon>Anguilla</taxon>
    </lineage>
</organism>
<sequence>MLNVTGSNKIMR</sequence>